<evidence type="ECO:0000313" key="6">
    <source>
        <dbReference type="Proteomes" id="UP000030752"/>
    </source>
</evidence>
<comment type="similarity">
    <text evidence="1">Belongs to the D-isomer specific 2-hydroxyacid dehydrogenase family.</text>
</comment>
<dbReference type="AlphaFoldDB" id="W2SCK9"/>
<evidence type="ECO:0000256" key="1">
    <source>
        <dbReference type="ARBA" id="ARBA00005854"/>
    </source>
</evidence>
<dbReference type="InterPro" id="IPR006140">
    <property type="entry name" value="D-isomer_DH_NAD-bd"/>
</dbReference>
<dbReference type="EMBL" id="KB822711">
    <property type="protein sequence ID" value="ETN46446.1"/>
    <property type="molecule type" value="Genomic_DNA"/>
</dbReference>
<dbReference type="RefSeq" id="XP_008711158.1">
    <property type="nucleotide sequence ID" value="XM_008712936.1"/>
</dbReference>
<dbReference type="GO" id="GO:0051287">
    <property type="term" value="F:NAD binding"/>
    <property type="evidence" value="ECO:0007669"/>
    <property type="project" value="InterPro"/>
</dbReference>
<dbReference type="InterPro" id="IPR029753">
    <property type="entry name" value="D-isomer_DH_CS"/>
</dbReference>
<dbReference type="PROSITE" id="PS00671">
    <property type="entry name" value="D_2_HYDROXYACID_DH_3"/>
    <property type="match status" value="1"/>
</dbReference>
<dbReference type="eggNOG" id="KOG0068">
    <property type="taxonomic scope" value="Eukaryota"/>
</dbReference>
<dbReference type="InParanoid" id="W2SCK9"/>
<keyword evidence="2" id="KW-0560">Oxidoreductase</keyword>
<dbReference type="OrthoDB" id="298012at2759"/>
<evidence type="ECO:0000256" key="2">
    <source>
        <dbReference type="ARBA" id="ARBA00023002"/>
    </source>
</evidence>
<feature type="domain" description="D-isomer specific 2-hydroxyacid dehydrogenase NAD-binding" evidence="4">
    <location>
        <begin position="140"/>
        <end position="333"/>
    </location>
</feature>
<keyword evidence="3" id="KW-0520">NAD</keyword>
<dbReference type="PANTHER" id="PTHR42789">
    <property type="entry name" value="D-ISOMER SPECIFIC 2-HYDROXYACID DEHYDROGENASE FAMILY PROTEIN (AFU_ORTHOLOGUE AFUA_6G10090)"/>
    <property type="match status" value="1"/>
</dbReference>
<dbReference type="Proteomes" id="UP000030752">
    <property type="component" value="Unassembled WGS sequence"/>
</dbReference>
<keyword evidence="6" id="KW-1185">Reference proteome</keyword>
<evidence type="ECO:0000259" key="4">
    <source>
        <dbReference type="Pfam" id="PF02826"/>
    </source>
</evidence>
<dbReference type="Pfam" id="PF02826">
    <property type="entry name" value="2-Hacid_dh_C"/>
    <property type="match status" value="1"/>
</dbReference>
<dbReference type="InterPro" id="IPR050857">
    <property type="entry name" value="D-2-hydroxyacid_DH"/>
</dbReference>
<protein>
    <recommendedName>
        <fullName evidence="4">D-isomer specific 2-hydroxyacid dehydrogenase NAD-binding domain-containing protein</fullName>
    </recommendedName>
</protein>
<dbReference type="GeneID" id="19967969"/>
<gene>
    <name evidence="5" type="ORF">HMPREF1541_00630</name>
</gene>
<dbReference type="SUPFAM" id="SSF51735">
    <property type="entry name" value="NAD(P)-binding Rossmann-fold domains"/>
    <property type="match status" value="1"/>
</dbReference>
<evidence type="ECO:0000256" key="3">
    <source>
        <dbReference type="ARBA" id="ARBA00023027"/>
    </source>
</evidence>
<dbReference type="CDD" id="cd12169">
    <property type="entry name" value="PGDH_like_1"/>
    <property type="match status" value="1"/>
</dbReference>
<dbReference type="PANTHER" id="PTHR42789:SF1">
    <property type="entry name" value="D-ISOMER SPECIFIC 2-HYDROXYACID DEHYDROGENASE FAMILY PROTEIN (AFU_ORTHOLOGUE AFUA_6G10090)"/>
    <property type="match status" value="1"/>
</dbReference>
<evidence type="ECO:0000313" key="5">
    <source>
        <dbReference type="EMBL" id="ETN46446.1"/>
    </source>
</evidence>
<accession>W2SCK9</accession>
<dbReference type="SUPFAM" id="SSF52283">
    <property type="entry name" value="Formate/glycerate dehydrogenase catalytic domain-like"/>
    <property type="match status" value="1"/>
</dbReference>
<dbReference type="GO" id="GO:0016491">
    <property type="term" value="F:oxidoreductase activity"/>
    <property type="evidence" value="ECO:0007669"/>
    <property type="project" value="UniProtKB-KW"/>
</dbReference>
<dbReference type="Gene3D" id="3.40.50.720">
    <property type="entry name" value="NAD(P)-binding Rossmann-like Domain"/>
    <property type="match status" value="2"/>
</dbReference>
<name>W2SCK9_CYPE1</name>
<sequence>MVASTQQHTLAILDDYHDIAKPYFAKIPNLSITTFPTTLHPQHSPSDHAALIARLSPFTIISTMRERTPLPASILTQLPNLRLLLTTGTRNLSIPEATVASLSITYAGTVPPPKPTHAPVVPTTKAASVGYSNTNEHTWALLLALAKNVPQDDYNVKARASGGWETALVTGLAGKTIGLLGLGRLGAQAAVTAALAFGMRVVAWSENLTQAKADAVAERAGLDKGAFRVTATKRELFEVSDIVSVHLVLSERSVGVVGEEELWAMKEDALLVNTSRGPLVDEKALLAVLKKGAIAGAALDVFDVEPLPDDSEWRSTEWGKNGTSRVVLSPHMGYAETRTMHSWYEQQAVNVERWLNGDEVLNKILPQQ</sequence>
<dbReference type="InterPro" id="IPR036291">
    <property type="entry name" value="NAD(P)-bd_dom_sf"/>
</dbReference>
<proteinExistence type="inferred from homology"/>
<organism evidence="5 6">
    <name type="scientific">Cyphellophora europaea (strain CBS 101466)</name>
    <name type="common">Phialophora europaea</name>
    <dbReference type="NCBI Taxonomy" id="1220924"/>
    <lineage>
        <taxon>Eukaryota</taxon>
        <taxon>Fungi</taxon>
        <taxon>Dikarya</taxon>
        <taxon>Ascomycota</taxon>
        <taxon>Pezizomycotina</taxon>
        <taxon>Eurotiomycetes</taxon>
        <taxon>Chaetothyriomycetidae</taxon>
        <taxon>Chaetothyriales</taxon>
        <taxon>Cyphellophoraceae</taxon>
        <taxon>Cyphellophora</taxon>
    </lineage>
</organism>
<dbReference type="STRING" id="1220924.W2SCK9"/>
<dbReference type="HOGENOM" id="CLU_019796_1_3_1"/>
<reference evidence="5 6" key="1">
    <citation type="submission" date="2013-03" db="EMBL/GenBank/DDBJ databases">
        <title>The Genome Sequence of Phialophora europaea CBS 101466.</title>
        <authorList>
            <consortium name="The Broad Institute Genomics Platform"/>
            <person name="Cuomo C."/>
            <person name="de Hoog S."/>
            <person name="Gorbushina A."/>
            <person name="Walker B."/>
            <person name="Young S.K."/>
            <person name="Zeng Q."/>
            <person name="Gargeya S."/>
            <person name="Fitzgerald M."/>
            <person name="Haas B."/>
            <person name="Abouelleil A."/>
            <person name="Allen A.W."/>
            <person name="Alvarado L."/>
            <person name="Arachchi H.M."/>
            <person name="Berlin A.M."/>
            <person name="Chapman S.B."/>
            <person name="Gainer-Dewar J."/>
            <person name="Goldberg J."/>
            <person name="Griggs A."/>
            <person name="Gujja S."/>
            <person name="Hansen M."/>
            <person name="Howarth C."/>
            <person name="Imamovic A."/>
            <person name="Ireland A."/>
            <person name="Larimer J."/>
            <person name="McCowan C."/>
            <person name="Murphy C."/>
            <person name="Pearson M."/>
            <person name="Poon T.W."/>
            <person name="Priest M."/>
            <person name="Roberts A."/>
            <person name="Saif S."/>
            <person name="Shea T."/>
            <person name="Sisk P."/>
            <person name="Sykes S."/>
            <person name="Wortman J."/>
            <person name="Nusbaum C."/>
            <person name="Birren B."/>
        </authorList>
    </citation>
    <scope>NUCLEOTIDE SEQUENCE [LARGE SCALE GENOMIC DNA]</scope>
    <source>
        <strain evidence="5 6">CBS 101466</strain>
    </source>
</reference>
<dbReference type="VEuPathDB" id="FungiDB:HMPREF1541_00630"/>